<dbReference type="EnsemblPlants" id="Bo3g017560.1">
    <property type="protein sequence ID" value="Bo3g017560.1"/>
    <property type="gene ID" value="Bo3g017560"/>
</dbReference>
<dbReference type="AlphaFoldDB" id="A0A0D3B2H6"/>
<evidence type="ECO:0000313" key="6">
    <source>
        <dbReference type="EnsemblPlants" id="Bo3g017560.1"/>
    </source>
</evidence>
<keyword evidence="3" id="KW-0833">Ubl conjugation pathway</keyword>
<dbReference type="InterPro" id="IPR002867">
    <property type="entry name" value="IBR_dom"/>
</dbReference>
<keyword evidence="4" id="KW-0862">Zinc</keyword>
<organism evidence="6 7">
    <name type="scientific">Brassica oleracea var. oleracea</name>
    <dbReference type="NCBI Taxonomy" id="109376"/>
    <lineage>
        <taxon>Eukaryota</taxon>
        <taxon>Viridiplantae</taxon>
        <taxon>Streptophyta</taxon>
        <taxon>Embryophyta</taxon>
        <taxon>Tracheophyta</taxon>
        <taxon>Spermatophyta</taxon>
        <taxon>Magnoliopsida</taxon>
        <taxon>eudicotyledons</taxon>
        <taxon>Gunneridae</taxon>
        <taxon>Pentapetalae</taxon>
        <taxon>rosids</taxon>
        <taxon>malvids</taxon>
        <taxon>Brassicales</taxon>
        <taxon>Brassicaceae</taxon>
        <taxon>Brassiceae</taxon>
        <taxon>Brassica</taxon>
    </lineage>
</organism>
<sequence>MPKREETDMYSIHPTWVYIQQREDLYKMISNLMIHIDSYILVQQYDMRNIPESPIRCFKCDGSFCLHCKVPWHSALSCNKYKKLYPNPQVDEDFAKFPWQNAKGGVNVVSANT</sequence>
<evidence type="ECO:0000256" key="1">
    <source>
        <dbReference type="ARBA" id="ARBA00022723"/>
    </source>
</evidence>
<protein>
    <recommendedName>
        <fullName evidence="5">IBR domain-containing protein</fullName>
    </recommendedName>
</protein>
<evidence type="ECO:0000256" key="2">
    <source>
        <dbReference type="ARBA" id="ARBA00022771"/>
    </source>
</evidence>
<dbReference type="HOGENOM" id="CLU_2136965_0_0_1"/>
<dbReference type="Pfam" id="PF01485">
    <property type="entry name" value="IBR"/>
    <property type="match status" value="1"/>
</dbReference>
<evidence type="ECO:0000256" key="4">
    <source>
        <dbReference type="ARBA" id="ARBA00022833"/>
    </source>
</evidence>
<dbReference type="UniPathway" id="UPA00143"/>
<dbReference type="GO" id="GO:0008270">
    <property type="term" value="F:zinc ion binding"/>
    <property type="evidence" value="ECO:0007669"/>
    <property type="project" value="UniProtKB-KW"/>
</dbReference>
<feature type="domain" description="IBR" evidence="5">
    <location>
        <begin position="52"/>
        <end position="78"/>
    </location>
</feature>
<keyword evidence="2" id="KW-0863">Zinc-finger</keyword>
<dbReference type="Gramene" id="Bo3g017560.1">
    <property type="protein sequence ID" value="Bo3g017560.1"/>
    <property type="gene ID" value="Bo3g017560"/>
</dbReference>
<evidence type="ECO:0000313" key="7">
    <source>
        <dbReference type="Proteomes" id="UP000032141"/>
    </source>
</evidence>
<name>A0A0D3B2H6_BRAOL</name>
<keyword evidence="7" id="KW-1185">Reference proteome</keyword>
<dbReference type="GO" id="GO:0016567">
    <property type="term" value="P:protein ubiquitination"/>
    <property type="evidence" value="ECO:0007669"/>
    <property type="project" value="UniProtKB-UniPathway"/>
</dbReference>
<reference evidence="6" key="2">
    <citation type="submission" date="2015-03" db="UniProtKB">
        <authorList>
            <consortium name="EnsemblPlants"/>
        </authorList>
    </citation>
    <scope>IDENTIFICATION</scope>
</reference>
<dbReference type="STRING" id="109376.A0A0D3B2H6"/>
<dbReference type="Proteomes" id="UP000032141">
    <property type="component" value="Chromosome C3"/>
</dbReference>
<evidence type="ECO:0000259" key="5">
    <source>
        <dbReference type="Pfam" id="PF01485"/>
    </source>
</evidence>
<dbReference type="SUPFAM" id="SSF57850">
    <property type="entry name" value="RING/U-box"/>
    <property type="match status" value="1"/>
</dbReference>
<evidence type="ECO:0000256" key="3">
    <source>
        <dbReference type="ARBA" id="ARBA00022786"/>
    </source>
</evidence>
<accession>A0A0D3B2H6</accession>
<reference evidence="6 7" key="1">
    <citation type="journal article" date="2014" name="Genome Biol.">
        <title>Transcriptome and methylome profiling reveals relics of genome dominance in the mesopolyploid Brassica oleracea.</title>
        <authorList>
            <person name="Parkin I.A."/>
            <person name="Koh C."/>
            <person name="Tang H."/>
            <person name="Robinson S.J."/>
            <person name="Kagale S."/>
            <person name="Clarke W.E."/>
            <person name="Town C.D."/>
            <person name="Nixon J."/>
            <person name="Krishnakumar V."/>
            <person name="Bidwell S.L."/>
            <person name="Denoeud F."/>
            <person name="Belcram H."/>
            <person name="Links M.G."/>
            <person name="Just J."/>
            <person name="Clarke C."/>
            <person name="Bender T."/>
            <person name="Huebert T."/>
            <person name="Mason A.S."/>
            <person name="Pires J.C."/>
            <person name="Barker G."/>
            <person name="Moore J."/>
            <person name="Walley P.G."/>
            <person name="Manoli S."/>
            <person name="Batley J."/>
            <person name="Edwards D."/>
            <person name="Nelson M.N."/>
            <person name="Wang X."/>
            <person name="Paterson A.H."/>
            <person name="King G."/>
            <person name="Bancroft I."/>
            <person name="Chalhoub B."/>
            <person name="Sharpe A.G."/>
        </authorList>
    </citation>
    <scope>NUCLEOTIDE SEQUENCE</scope>
    <source>
        <strain evidence="6 7">cv. TO1000</strain>
    </source>
</reference>
<proteinExistence type="predicted"/>
<keyword evidence="1" id="KW-0479">Metal-binding</keyword>